<feature type="transmembrane region" description="Helical" evidence="10">
    <location>
        <begin position="184"/>
        <end position="205"/>
    </location>
</feature>
<comment type="subcellular location">
    <subcellularLocation>
        <location evidence="1">Cell membrane</location>
        <topology evidence="1">Multi-pass membrane protein</topology>
    </subcellularLocation>
</comment>
<evidence type="ECO:0000256" key="3">
    <source>
        <dbReference type="ARBA" id="ARBA00022692"/>
    </source>
</evidence>
<feature type="region of interest" description="Disordered" evidence="9">
    <location>
        <begin position="246"/>
        <end position="290"/>
    </location>
</feature>
<dbReference type="SUPFAM" id="SSF81321">
    <property type="entry name" value="Family A G protein-coupled receptor-like"/>
    <property type="match status" value="1"/>
</dbReference>
<dbReference type="GO" id="GO:0005886">
    <property type="term" value="C:plasma membrane"/>
    <property type="evidence" value="ECO:0007669"/>
    <property type="project" value="UniProtKB-SubCell"/>
</dbReference>
<evidence type="ECO:0000259" key="11">
    <source>
        <dbReference type="PROSITE" id="PS50262"/>
    </source>
</evidence>
<dbReference type="EMBL" id="MTYJ01000002">
    <property type="protein sequence ID" value="OQV25598.1"/>
    <property type="molecule type" value="Genomic_DNA"/>
</dbReference>
<evidence type="ECO:0000256" key="5">
    <source>
        <dbReference type="ARBA" id="ARBA00023040"/>
    </source>
</evidence>
<keyword evidence="5" id="KW-0297">G-protein coupled receptor</keyword>
<name>A0A1W0XDV4_HYPEX</name>
<keyword evidence="2" id="KW-1003">Cell membrane</keyword>
<evidence type="ECO:0000256" key="1">
    <source>
        <dbReference type="ARBA" id="ARBA00004651"/>
    </source>
</evidence>
<evidence type="ECO:0000313" key="13">
    <source>
        <dbReference type="Proteomes" id="UP000192578"/>
    </source>
</evidence>
<feature type="compositionally biased region" description="Polar residues" evidence="9">
    <location>
        <begin position="252"/>
        <end position="261"/>
    </location>
</feature>
<gene>
    <name evidence="12" type="ORF">BV898_00534</name>
</gene>
<proteinExistence type="predicted"/>
<dbReference type="Pfam" id="PF00001">
    <property type="entry name" value="7tm_1"/>
    <property type="match status" value="1"/>
</dbReference>
<evidence type="ECO:0000256" key="9">
    <source>
        <dbReference type="SAM" id="MobiDB-lite"/>
    </source>
</evidence>
<feature type="transmembrane region" description="Helical" evidence="10">
    <location>
        <begin position="301"/>
        <end position="327"/>
    </location>
</feature>
<dbReference type="AlphaFoldDB" id="A0A1W0XDV4"/>
<keyword evidence="13" id="KW-1185">Reference proteome</keyword>
<feature type="transmembrane region" description="Helical" evidence="10">
    <location>
        <begin position="333"/>
        <end position="354"/>
    </location>
</feature>
<evidence type="ECO:0000256" key="7">
    <source>
        <dbReference type="ARBA" id="ARBA00023170"/>
    </source>
</evidence>
<reference evidence="13" key="1">
    <citation type="submission" date="2017-01" db="EMBL/GenBank/DDBJ databases">
        <title>Comparative genomics of anhydrobiosis in the tardigrade Hypsibius dujardini.</title>
        <authorList>
            <person name="Yoshida Y."/>
            <person name="Koutsovoulos G."/>
            <person name="Laetsch D."/>
            <person name="Stevens L."/>
            <person name="Kumar S."/>
            <person name="Horikawa D."/>
            <person name="Ishino K."/>
            <person name="Komine S."/>
            <person name="Tomita M."/>
            <person name="Blaxter M."/>
            <person name="Arakawa K."/>
        </authorList>
    </citation>
    <scope>NUCLEOTIDE SEQUENCE [LARGE SCALE GENOMIC DNA]</scope>
    <source>
        <strain evidence="13">Z151</strain>
    </source>
</reference>
<sequence>MANHTEYTEYSADFTRLLAALPYIFILICIATLLFNCVVLAAFTKNSNLRTPFNVYIISLVIANLLQACFDLPFTVYSELHPSWELGRIGCNFYLYAKWTFSAAVRNTHSVISLNRIWALFFPISYRHYHTRSMAIWLCLGSWLYVHIFLLPGLVMDAQFYRVDDGSCQVNTTSQRAWALPTQIVLYNSSVFIVGVSYPIIWLKVRERRKIDARRNTIHTKTNTIEMKTRVGGPISNVTALASVEGRKSDRNSNSLSTKKPNQLHGDSDNSDDTEGVQATNGQDPGGLTESLKLKKPSQSFAVLTYLVIGVVFCWTPIMVYYTMAIITDYNNYVHFIIGTLLYNFNSVLDPIFFTMAMAPLRATIFHFLSPG</sequence>
<accession>A0A1W0XDV4</accession>
<dbReference type="InterPro" id="IPR000276">
    <property type="entry name" value="GPCR_Rhodpsn"/>
</dbReference>
<dbReference type="CDD" id="cd00637">
    <property type="entry name" value="7tm_classA_rhodopsin-like"/>
    <property type="match status" value="1"/>
</dbReference>
<comment type="caution">
    <text evidence="12">The sequence shown here is derived from an EMBL/GenBank/DDBJ whole genome shotgun (WGS) entry which is preliminary data.</text>
</comment>
<keyword evidence="6 10" id="KW-0472">Membrane</keyword>
<dbReference type="Proteomes" id="UP000192578">
    <property type="component" value="Unassembled WGS sequence"/>
</dbReference>
<dbReference type="PRINTS" id="PR00237">
    <property type="entry name" value="GPCRRHODOPSN"/>
</dbReference>
<evidence type="ECO:0000256" key="2">
    <source>
        <dbReference type="ARBA" id="ARBA00022475"/>
    </source>
</evidence>
<keyword evidence="7" id="KW-0675">Receptor</keyword>
<dbReference type="Gene3D" id="1.20.1070.10">
    <property type="entry name" value="Rhodopsin 7-helix transmembrane proteins"/>
    <property type="match status" value="1"/>
</dbReference>
<protein>
    <recommendedName>
        <fullName evidence="11">G-protein coupled receptors family 1 profile domain-containing protein</fullName>
    </recommendedName>
</protein>
<feature type="transmembrane region" description="Helical" evidence="10">
    <location>
        <begin position="134"/>
        <end position="155"/>
    </location>
</feature>
<keyword evidence="3 10" id="KW-0812">Transmembrane</keyword>
<keyword evidence="8" id="KW-0807">Transducer</keyword>
<evidence type="ECO:0000256" key="8">
    <source>
        <dbReference type="ARBA" id="ARBA00023224"/>
    </source>
</evidence>
<dbReference type="OrthoDB" id="5980076at2759"/>
<evidence type="ECO:0000256" key="6">
    <source>
        <dbReference type="ARBA" id="ARBA00023136"/>
    </source>
</evidence>
<dbReference type="PANTHER" id="PTHR24248">
    <property type="entry name" value="ADRENERGIC RECEPTOR-RELATED G-PROTEIN COUPLED RECEPTOR"/>
    <property type="match status" value="1"/>
</dbReference>
<feature type="domain" description="G-protein coupled receptors family 1 profile" evidence="11">
    <location>
        <begin position="35"/>
        <end position="354"/>
    </location>
</feature>
<dbReference type="GO" id="GO:0004930">
    <property type="term" value="F:G protein-coupled receptor activity"/>
    <property type="evidence" value="ECO:0007669"/>
    <property type="project" value="UniProtKB-KW"/>
</dbReference>
<evidence type="ECO:0000313" key="12">
    <source>
        <dbReference type="EMBL" id="OQV25598.1"/>
    </source>
</evidence>
<feature type="transmembrane region" description="Helical" evidence="10">
    <location>
        <begin position="20"/>
        <end position="43"/>
    </location>
</feature>
<dbReference type="InterPro" id="IPR017452">
    <property type="entry name" value="GPCR_Rhodpsn_7TM"/>
</dbReference>
<organism evidence="12 13">
    <name type="scientific">Hypsibius exemplaris</name>
    <name type="common">Freshwater tardigrade</name>
    <dbReference type="NCBI Taxonomy" id="2072580"/>
    <lineage>
        <taxon>Eukaryota</taxon>
        <taxon>Metazoa</taxon>
        <taxon>Ecdysozoa</taxon>
        <taxon>Tardigrada</taxon>
        <taxon>Eutardigrada</taxon>
        <taxon>Parachela</taxon>
        <taxon>Hypsibioidea</taxon>
        <taxon>Hypsibiidae</taxon>
        <taxon>Hypsibius</taxon>
    </lineage>
</organism>
<keyword evidence="4 10" id="KW-1133">Transmembrane helix</keyword>
<evidence type="ECO:0000256" key="10">
    <source>
        <dbReference type="SAM" id="Phobius"/>
    </source>
</evidence>
<evidence type="ECO:0000256" key="4">
    <source>
        <dbReference type="ARBA" id="ARBA00022989"/>
    </source>
</evidence>
<dbReference type="PROSITE" id="PS50262">
    <property type="entry name" value="G_PROTEIN_RECEP_F1_2"/>
    <property type="match status" value="1"/>
</dbReference>